<gene>
    <name evidence="3" type="ORF">SAMN05444171_4867</name>
</gene>
<evidence type="ECO:0000259" key="1">
    <source>
        <dbReference type="Pfam" id="PF01408"/>
    </source>
</evidence>
<dbReference type="Gene3D" id="3.30.360.10">
    <property type="entry name" value="Dihydrodipicolinate Reductase, domain 2"/>
    <property type="match status" value="1"/>
</dbReference>
<evidence type="ECO:0000313" key="3">
    <source>
        <dbReference type="EMBL" id="SED70197.1"/>
    </source>
</evidence>
<dbReference type="GO" id="GO:0000166">
    <property type="term" value="F:nucleotide binding"/>
    <property type="evidence" value="ECO:0007669"/>
    <property type="project" value="InterPro"/>
</dbReference>
<protein>
    <submittedName>
        <fullName evidence="3">Predicted dehydrogenase</fullName>
    </submittedName>
</protein>
<feature type="domain" description="Gal80p-like C-terminal" evidence="2">
    <location>
        <begin position="146"/>
        <end position="285"/>
    </location>
</feature>
<dbReference type="PANTHER" id="PTHR43708:SF1">
    <property type="entry name" value="GALACTOSE_LACTOSE METABOLISM REGULATORY PROTEIN GAL80"/>
    <property type="match status" value="1"/>
</dbReference>
<dbReference type="Pfam" id="PF01408">
    <property type="entry name" value="GFO_IDH_MocA"/>
    <property type="match status" value="1"/>
</dbReference>
<reference evidence="3 4" key="1">
    <citation type="submission" date="2016-10" db="EMBL/GenBank/DDBJ databases">
        <authorList>
            <person name="de Groot N.N."/>
        </authorList>
    </citation>
    <scope>NUCLEOTIDE SEQUENCE [LARGE SCALE GENOMIC DNA]</scope>
    <source>
        <strain evidence="3 4">GAS522</strain>
    </source>
</reference>
<organism evidence="3 4">
    <name type="scientific">Bradyrhizobium lablabi</name>
    <dbReference type="NCBI Taxonomy" id="722472"/>
    <lineage>
        <taxon>Bacteria</taxon>
        <taxon>Pseudomonadati</taxon>
        <taxon>Pseudomonadota</taxon>
        <taxon>Alphaproteobacteria</taxon>
        <taxon>Hyphomicrobiales</taxon>
        <taxon>Nitrobacteraceae</taxon>
        <taxon>Bradyrhizobium</taxon>
    </lineage>
</organism>
<name>A0A1H5CU60_9BRAD</name>
<dbReference type="InterPro" id="IPR055080">
    <property type="entry name" value="Gal80p-like_C"/>
</dbReference>
<evidence type="ECO:0000259" key="2">
    <source>
        <dbReference type="Pfam" id="PF22685"/>
    </source>
</evidence>
<dbReference type="Pfam" id="PF22685">
    <property type="entry name" value="Gal80p_C-like"/>
    <property type="match status" value="1"/>
</dbReference>
<dbReference type="SUPFAM" id="SSF51735">
    <property type="entry name" value="NAD(P)-binding Rossmann-fold domains"/>
    <property type="match status" value="1"/>
</dbReference>
<dbReference type="InterPro" id="IPR051317">
    <property type="entry name" value="Gfo/Idh/MocA_oxidoreduct"/>
</dbReference>
<dbReference type="InterPro" id="IPR000683">
    <property type="entry name" value="Gfo/Idh/MocA-like_OxRdtase_N"/>
</dbReference>
<dbReference type="RefSeq" id="WP_074824431.1">
    <property type="nucleotide sequence ID" value="NZ_FNTI01000001.1"/>
</dbReference>
<accession>A0A1H5CU60</accession>
<sequence>MSTSSTIADSRAPSANHTIIRVGLIGVGNWALNGPVRVLSLMPQYEMAAVYSQRRDAAQSAADTFGIRHVVGSIDELVRHPDVDIVLVLTTGPQHEEAVRAAIAAGKTVYCEWPLTPDSKTSAELVDLAAKAGVQTILGTQRRFAPGLRYLKDLLGDGYVGRVRSVRMHVTVSGFGKNRSKALRWSAFPENFMGVTSIFGAHLMDPLFSIVGRPTEISAVSVNQWPEITIVETGEEISTKVPDQLLLQGILASGAVFAVHIEGGKHHGTGVQIDITGDDGDLQITNTSAFGDVGEEYNLFGARVADTRMAPLAVPASYNWLPPSDLPSGVLELADLFEVHARDLASGSRTVPSFEDALFMQRLLEQAAVSSASGDRIKL</sequence>
<dbReference type="EMBL" id="FNTI01000001">
    <property type="protein sequence ID" value="SED70197.1"/>
    <property type="molecule type" value="Genomic_DNA"/>
</dbReference>
<dbReference type="Gene3D" id="3.40.50.720">
    <property type="entry name" value="NAD(P)-binding Rossmann-like Domain"/>
    <property type="match status" value="1"/>
</dbReference>
<feature type="domain" description="Gfo/Idh/MocA-like oxidoreductase N-terminal" evidence="1">
    <location>
        <begin position="20"/>
        <end position="138"/>
    </location>
</feature>
<proteinExistence type="predicted"/>
<dbReference type="SUPFAM" id="SSF55347">
    <property type="entry name" value="Glyceraldehyde-3-phosphate dehydrogenase-like, C-terminal domain"/>
    <property type="match status" value="1"/>
</dbReference>
<evidence type="ECO:0000313" key="4">
    <source>
        <dbReference type="Proteomes" id="UP000183208"/>
    </source>
</evidence>
<dbReference type="OrthoDB" id="9776544at2"/>
<dbReference type="Proteomes" id="UP000183208">
    <property type="component" value="Unassembled WGS sequence"/>
</dbReference>
<dbReference type="PANTHER" id="PTHR43708">
    <property type="entry name" value="CONSERVED EXPRESSED OXIDOREDUCTASE (EUROFUNG)"/>
    <property type="match status" value="1"/>
</dbReference>
<dbReference type="AlphaFoldDB" id="A0A1H5CU60"/>
<dbReference type="InterPro" id="IPR036291">
    <property type="entry name" value="NAD(P)-bd_dom_sf"/>
</dbReference>